<dbReference type="AlphaFoldDB" id="A0A9X1YFM2"/>
<sequence>MSGAALRAALDRLGLSQEGGARLLGVDGRTMRRWVAEERDIPPPVIRLLWAMERDRTLVEALHGFKPAAAAAA</sequence>
<dbReference type="Gene3D" id="1.10.260.40">
    <property type="entry name" value="lambda repressor-like DNA-binding domains"/>
    <property type="match status" value="1"/>
</dbReference>
<protein>
    <submittedName>
        <fullName evidence="1">Helix-turn-helix domain-containing protein</fullName>
    </submittedName>
</protein>
<evidence type="ECO:0000313" key="2">
    <source>
        <dbReference type="Proteomes" id="UP001139516"/>
    </source>
</evidence>
<dbReference type="InterPro" id="IPR001387">
    <property type="entry name" value="Cro/C1-type_HTH"/>
</dbReference>
<dbReference type="InterPro" id="IPR010982">
    <property type="entry name" value="Lambda_DNA-bd_dom_sf"/>
</dbReference>
<dbReference type="SUPFAM" id="SSF47413">
    <property type="entry name" value="lambda repressor-like DNA-binding domains"/>
    <property type="match status" value="1"/>
</dbReference>
<dbReference type="EMBL" id="JALPRX010000162">
    <property type="protein sequence ID" value="MCK8787988.1"/>
    <property type="molecule type" value="Genomic_DNA"/>
</dbReference>
<accession>A0A9X1YFM2</accession>
<reference evidence="1" key="1">
    <citation type="submission" date="2022-04" db="EMBL/GenBank/DDBJ databases">
        <title>Roseomonas acroporae sp. nov., isolated from coral Acropora digitifera.</title>
        <authorList>
            <person name="Sun H."/>
        </authorList>
    </citation>
    <scope>NUCLEOTIDE SEQUENCE</scope>
    <source>
        <strain evidence="1">NAR14</strain>
    </source>
</reference>
<dbReference type="CDD" id="cd00093">
    <property type="entry name" value="HTH_XRE"/>
    <property type="match status" value="1"/>
</dbReference>
<name>A0A9X1YFM2_9PROT</name>
<comment type="caution">
    <text evidence="1">The sequence shown here is derived from an EMBL/GenBank/DDBJ whole genome shotgun (WGS) entry which is preliminary data.</text>
</comment>
<proteinExistence type="predicted"/>
<gene>
    <name evidence="1" type="ORF">M0638_26895</name>
</gene>
<organism evidence="1 2">
    <name type="scientific">Roseomonas acroporae</name>
    <dbReference type="NCBI Taxonomy" id="2937791"/>
    <lineage>
        <taxon>Bacteria</taxon>
        <taxon>Pseudomonadati</taxon>
        <taxon>Pseudomonadota</taxon>
        <taxon>Alphaproteobacteria</taxon>
        <taxon>Acetobacterales</taxon>
        <taxon>Roseomonadaceae</taxon>
        <taxon>Roseomonas</taxon>
    </lineage>
</organism>
<dbReference type="RefSeq" id="WP_248670031.1">
    <property type="nucleotide sequence ID" value="NZ_JALPRX010000162.1"/>
</dbReference>
<dbReference type="Proteomes" id="UP001139516">
    <property type="component" value="Unassembled WGS sequence"/>
</dbReference>
<dbReference type="GO" id="GO:0003677">
    <property type="term" value="F:DNA binding"/>
    <property type="evidence" value="ECO:0007669"/>
    <property type="project" value="InterPro"/>
</dbReference>
<keyword evidence="2" id="KW-1185">Reference proteome</keyword>
<evidence type="ECO:0000313" key="1">
    <source>
        <dbReference type="EMBL" id="MCK8787988.1"/>
    </source>
</evidence>